<dbReference type="AlphaFoldDB" id="A0A1W6MWH0"/>
<protein>
    <submittedName>
        <fullName evidence="1">Uncharacterized protein</fullName>
    </submittedName>
</protein>
<dbReference type="KEGG" id="mbry:B1812_13545"/>
<evidence type="ECO:0000313" key="1">
    <source>
        <dbReference type="EMBL" id="ARN81940.1"/>
    </source>
</evidence>
<evidence type="ECO:0000313" key="2">
    <source>
        <dbReference type="Proteomes" id="UP000193978"/>
    </source>
</evidence>
<name>A0A1W6MWH0_9HYPH</name>
<sequence>MKLRPFHSESLERDLCEKPVSTFLHCALGATLALFLSATGAGAKELHLDCARTDQKVTLGLDTERRYLEIMWSEGVAEEYTQGESYISGPDSFGEKEKVTYVVTIDKDLVTFGQDRACLQSGTKKKCVDSQTRDTLDLAKGELKYDLGDEIAVFKCQPAPPGRGF</sequence>
<dbReference type="Proteomes" id="UP000193978">
    <property type="component" value="Chromosome"/>
</dbReference>
<proteinExistence type="predicted"/>
<accession>A0A1W6MWH0</accession>
<reference evidence="1 2" key="1">
    <citation type="submission" date="2017-02" db="EMBL/GenBank/DDBJ databases">
        <authorList>
            <person name="Peterson S.W."/>
        </authorList>
    </citation>
    <scope>NUCLEOTIDE SEQUENCE [LARGE SCALE GENOMIC DNA]</scope>
    <source>
        <strain evidence="1 2">S285</strain>
    </source>
</reference>
<organism evidence="1 2">
    <name type="scientific">Methylocystis bryophila</name>
    <dbReference type="NCBI Taxonomy" id="655015"/>
    <lineage>
        <taxon>Bacteria</taxon>
        <taxon>Pseudomonadati</taxon>
        <taxon>Pseudomonadota</taxon>
        <taxon>Alphaproteobacteria</taxon>
        <taxon>Hyphomicrobiales</taxon>
        <taxon>Methylocystaceae</taxon>
        <taxon>Methylocystis</taxon>
    </lineage>
</organism>
<dbReference type="EMBL" id="CP019948">
    <property type="protein sequence ID" value="ARN81940.1"/>
    <property type="molecule type" value="Genomic_DNA"/>
</dbReference>
<gene>
    <name evidence="1" type="ORF">B1812_13545</name>
</gene>
<keyword evidence="2" id="KW-1185">Reference proteome</keyword>